<dbReference type="KEGG" id="alim:106522739"/>
<dbReference type="AlphaFoldDB" id="A0A2I4BUD7"/>
<dbReference type="SUPFAM" id="SSF52540">
    <property type="entry name" value="P-loop containing nucleoside triphosphate hydrolases"/>
    <property type="match status" value="2"/>
</dbReference>
<evidence type="ECO:0000256" key="3">
    <source>
        <dbReference type="ARBA" id="ARBA00023134"/>
    </source>
</evidence>
<dbReference type="FunCoup" id="A0A2I4BUD7">
    <property type="interactions" value="25"/>
</dbReference>
<dbReference type="GeneID" id="106522739"/>
<dbReference type="GO" id="GO:0005525">
    <property type="term" value="F:GTP binding"/>
    <property type="evidence" value="ECO:0007669"/>
    <property type="project" value="UniProtKB-KW"/>
</dbReference>
<feature type="compositionally biased region" description="Polar residues" evidence="4">
    <location>
        <begin position="158"/>
        <end position="168"/>
    </location>
</feature>
<proteinExistence type="inferred from homology"/>
<feature type="region of interest" description="Disordered" evidence="4">
    <location>
        <begin position="158"/>
        <end position="184"/>
    </location>
</feature>
<organism evidence="6 7">
    <name type="scientific">Austrofundulus limnaeus</name>
    <name type="common">Annual killifish</name>
    <dbReference type="NCBI Taxonomy" id="52670"/>
    <lineage>
        <taxon>Eukaryota</taxon>
        <taxon>Metazoa</taxon>
        <taxon>Chordata</taxon>
        <taxon>Craniata</taxon>
        <taxon>Vertebrata</taxon>
        <taxon>Euteleostomi</taxon>
        <taxon>Actinopterygii</taxon>
        <taxon>Neopterygii</taxon>
        <taxon>Teleostei</taxon>
        <taxon>Neoteleostei</taxon>
        <taxon>Acanthomorphata</taxon>
        <taxon>Ovalentaria</taxon>
        <taxon>Atherinomorphae</taxon>
        <taxon>Cyprinodontiformes</taxon>
        <taxon>Rivulidae</taxon>
        <taxon>Austrofundulus</taxon>
    </lineage>
</organism>
<accession>A0A2I4BUD7</accession>
<keyword evidence="6" id="KW-1185">Reference proteome</keyword>
<dbReference type="InterPro" id="IPR027417">
    <property type="entry name" value="P-loop_NTPase"/>
</dbReference>
<feature type="domain" description="AIG1-type G" evidence="5">
    <location>
        <begin position="399"/>
        <end position="602"/>
    </location>
</feature>
<comment type="similarity">
    <text evidence="1">Belongs to the TRAFAC class TrmE-Era-EngA-EngB-Septin-like GTPase superfamily. AIG1/Toc34/Toc159-like paraseptin GTPase family. IAN subfamily.</text>
</comment>
<dbReference type="InterPro" id="IPR045058">
    <property type="entry name" value="GIMA/IAN/Toc"/>
</dbReference>
<dbReference type="PANTHER" id="PTHR10903:SF170">
    <property type="entry name" value="GTPASE IMAP FAMILY MEMBER 7"/>
    <property type="match status" value="1"/>
</dbReference>
<keyword evidence="2" id="KW-0547">Nucleotide-binding</keyword>
<evidence type="ECO:0000313" key="7">
    <source>
        <dbReference type="RefSeq" id="XP_013871334.1"/>
    </source>
</evidence>
<dbReference type="Pfam" id="PF04548">
    <property type="entry name" value="AIG1"/>
    <property type="match status" value="3"/>
</dbReference>
<feature type="domain" description="AIG1-type G" evidence="5">
    <location>
        <begin position="181"/>
        <end position="371"/>
    </location>
</feature>
<dbReference type="RefSeq" id="XP_013871334.1">
    <property type="nucleotide sequence ID" value="XM_014015880.1"/>
</dbReference>
<dbReference type="OrthoDB" id="8954335at2759"/>
<keyword evidence="3" id="KW-0342">GTP-binding</keyword>
<name>A0A2I4BUD7_AUSLI</name>
<evidence type="ECO:0000313" key="6">
    <source>
        <dbReference type="Proteomes" id="UP000192220"/>
    </source>
</evidence>
<evidence type="ECO:0000259" key="5">
    <source>
        <dbReference type="PROSITE" id="PS51720"/>
    </source>
</evidence>
<dbReference type="InParanoid" id="A0A2I4BUD7"/>
<dbReference type="InterPro" id="IPR006703">
    <property type="entry name" value="G_AIG1"/>
</dbReference>
<dbReference type="Gene3D" id="3.40.50.300">
    <property type="entry name" value="P-loop containing nucleotide triphosphate hydrolases"/>
    <property type="match status" value="3"/>
</dbReference>
<feature type="compositionally biased region" description="Basic and acidic residues" evidence="4">
    <location>
        <begin position="771"/>
        <end position="794"/>
    </location>
</feature>
<dbReference type="CDD" id="cd01852">
    <property type="entry name" value="AIG1"/>
    <property type="match status" value="1"/>
</dbReference>
<dbReference type="PANTHER" id="PTHR10903">
    <property type="entry name" value="GTPASE, IMAP FAMILY MEMBER-RELATED"/>
    <property type="match status" value="1"/>
</dbReference>
<sequence>MTKLGNFVIQYEGFSNEPQSHSVACCGEWKGQMLTVVKTADMFGLSEEKMKREVRRCVQLCSPGPNMLLLSVNPSDFTEENRKTLRFVLRFFGQDAFSYSVAIITRKEMSSTVSKVLKDCGGKYFMFEQDHGLLMKKMENTVQQNQTNFLTFTEESKSLHQSTKQSTSEDTEPPTSDGHTRPPLNLVLCGRRGVGKTSAATAILDQTELSSVSNTSECFTNQGEVCGRWVTLVELPALYGKPQQEVVKESMRSISLCDPEGVHAFILVLPEGPLTDEDKRELQTIQDTFSSRVNDFIITLLTVESDPEHPDVVMYLKENKDIQQFCQSCGGRYVVFNSRWQVPQLLELVEKSISDRQNCCCYTNQTLACGQMEDKSQLQVELEELKIKKTTSENLDQLSQCLRIVLIGKTGSGKSTSGNTILGKKVFKATSSQLSSTTSCQKERGELDGRSVVVVDTPGLFDNRLPRNRTNEELVKCTSLLAPGPHVFLLVIPIGRLTEEEQETLNLIKRIFGEDSEKFTIILFTRGDTLEHEDKSIEDYIENDSHALFKKLIDNCGGRYHVFNNYNKQNKTQVSELIGKIDSMVKKNGNSFYTNEMLQEAEEAIQKKLERILKEREEEMRERMKELEEKHNEEIKVMQTRIEQQRTENEKERKLKAEELKQKEENINEERERRRKEQNARAEEERRKKMEEEDQQEKWKQEKEALEEKIKSESKEKEIIDKNLEQVRKEMEEKQQAFEKERQEWWEKRNQEDVEKEKESSKFKQLQGEYQQEKEKYENQIKEDQKRKEQDETARKELEECYKRKMKEMKKIHEDEARKQAEEFNEFKEKYKDLEAQIEKHKKDIQDVKDKYCRCYICAFITYFKGDTPTEVEKGLKKD</sequence>
<dbReference type="STRING" id="52670.A0A2I4BUD7"/>
<feature type="region of interest" description="Disordered" evidence="4">
    <location>
        <begin position="747"/>
        <end position="794"/>
    </location>
</feature>
<feature type="compositionally biased region" description="Basic and acidic residues" evidence="4">
    <location>
        <begin position="643"/>
        <end position="659"/>
    </location>
</feature>
<feature type="region of interest" description="Disordered" evidence="4">
    <location>
        <begin position="665"/>
        <end position="721"/>
    </location>
</feature>
<reference evidence="7" key="1">
    <citation type="submission" date="2025-08" db="UniProtKB">
        <authorList>
            <consortium name="RefSeq"/>
        </authorList>
    </citation>
    <scope>IDENTIFICATION</scope>
    <source>
        <strain evidence="7">Quisiro</strain>
        <tissue evidence="7">Liver</tissue>
    </source>
</reference>
<gene>
    <name evidence="7" type="primary">LOC106522739</name>
</gene>
<evidence type="ECO:0000256" key="4">
    <source>
        <dbReference type="SAM" id="MobiDB-lite"/>
    </source>
</evidence>
<feature type="region of interest" description="Disordered" evidence="4">
    <location>
        <begin position="640"/>
        <end position="659"/>
    </location>
</feature>
<evidence type="ECO:0000256" key="2">
    <source>
        <dbReference type="ARBA" id="ARBA00022741"/>
    </source>
</evidence>
<evidence type="ECO:0000256" key="1">
    <source>
        <dbReference type="ARBA" id="ARBA00008535"/>
    </source>
</evidence>
<protein>
    <submittedName>
        <fullName evidence="7">GTPase IMAP family member 8</fullName>
    </submittedName>
</protein>
<dbReference type="Proteomes" id="UP000192220">
    <property type="component" value="Unplaced"/>
</dbReference>
<dbReference type="PROSITE" id="PS51720">
    <property type="entry name" value="G_AIG1"/>
    <property type="match status" value="2"/>
</dbReference>
<dbReference type="FunFam" id="3.40.50.300:FF:000366">
    <property type="entry name" value="GTPase, IMAP family member 2"/>
    <property type="match status" value="1"/>
</dbReference>
<feature type="compositionally biased region" description="Basic and acidic residues" evidence="4">
    <location>
        <begin position="747"/>
        <end position="762"/>
    </location>
</feature>